<evidence type="ECO:0000259" key="1">
    <source>
        <dbReference type="Pfam" id="PF05618"/>
    </source>
</evidence>
<comment type="caution">
    <text evidence="2">The sequence shown here is derived from an EMBL/GenBank/DDBJ whole genome shotgun (WGS) entry which is preliminary data.</text>
</comment>
<dbReference type="Pfam" id="PF05618">
    <property type="entry name" value="Zn_protease"/>
    <property type="match status" value="1"/>
</dbReference>
<dbReference type="PANTHER" id="PTHR38037:SF2">
    <property type="entry name" value="ATP-DEPENDENT ZINC PROTEASE DOMAIN-CONTAINING PROTEIN-RELATED"/>
    <property type="match status" value="1"/>
</dbReference>
<dbReference type="Gene3D" id="2.40.70.10">
    <property type="entry name" value="Acid Proteases"/>
    <property type="match status" value="1"/>
</dbReference>
<proteinExistence type="predicted"/>
<dbReference type="InterPro" id="IPR021109">
    <property type="entry name" value="Peptidase_aspartic_dom_sf"/>
</dbReference>
<accession>E3BK93</accession>
<dbReference type="PANTHER" id="PTHR38037">
    <property type="entry name" value="ZN_PROTEASE DOMAIN-CONTAINING PROTEIN"/>
    <property type="match status" value="1"/>
</dbReference>
<reference evidence="2 3" key="1">
    <citation type="journal article" date="2012" name="Int. J. Syst. Evol. Microbiol.">
        <title>Vibrio caribbeanicus sp. nov., isolated from the marine sponge Scleritoderma cyanea.</title>
        <authorList>
            <person name="Hoffmann M."/>
            <person name="Monday S.R."/>
            <person name="Allard M.W."/>
            <person name="Strain E.A."/>
            <person name="Whittaker P."/>
            <person name="Naum M."/>
            <person name="McCarthy P.J."/>
            <person name="Lopez J.V."/>
            <person name="Fischer M."/>
            <person name="Brown E.W."/>
        </authorList>
    </citation>
    <scope>NUCLEOTIDE SEQUENCE [LARGE SCALE GENOMIC DNA]</scope>
    <source>
        <strain evidence="2 3">ATCC BAA-2122</strain>
    </source>
</reference>
<gene>
    <name evidence="2" type="ORF">VIBC2010_04849</name>
</gene>
<feature type="domain" description="Retropepsin-like aspartic endopeptidase" evidence="1">
    <location>
        <begin position="107"/>
        <end position="240"/>
    </location>
</feature>
<evidence type="ECO:0000313" key="3">
    <source>
        <dbReference type="Proteomes" id="UP000002943"/>
    </source>
</evidence>
<name>E3BK93_9VIBR</name>
<evidence type="ECO:0000313" key="2">
    <source>
        <dbReference type="EMBL" id="EFP96478.1"/>
    </source>
</evidence>
<protein>
    <recommendedName>
        <fullName evidence="1">Retropepsin-like aspartic endopeptidase domain-containing protein</fullName>
    </recommendedName>
</protein>
<dbReference type="SUPFAM" id="SSF50630">
    <property type="entry name" value="Acid proteases"/>
    <property type="match status" value="1"/>
</dbReference>
<dbReference type="InterPro" id="IPR008503">
    <property type="entry name" value="Asp_endopeptidase"/>
</dbReference>
<organism evidence="2 3">
    <name type="scientific">Vibrio caribbeanicus ATCC BAA-2122</name>
    <dbReference type="NCBI Taxonomy" id="796620"/>
    <lineage>
        <taxon>Bacteria</taxon>
        <taxon>Pseudomonadati</taxon>
        <taxon>Pseudomonadota</taxon>
        <taxon>Gammaproteobacteria</taxon>
        <taxon>Vibrionales</taxon>
        <taxon>Vibrionaceae</taxon>
        <taxon>Vibrio</taxon>
    </lineage>
</organism>
<dbReference type="STRING" id="796620.VIBC2010_04849"/>
<dbReference type="AlphaFoldDB" id="E3BK93"/>
<dbReference type="eggNOG" id="COG4067">
    <property type="taxonomic scope" value="Bacteria"/>
</dbReference>
<dbReference type="EMBL" id="AEIU01000074">
    <property type="protein sequence ID" value="EFP96478.1"/>
    <property type="molecule type" value="Genomic_DNA"/>
</dbReference>
<sequence length="242" mass="27005">MLLKRLSKLPKLCVIGFSYSSNNDWIAIMMKLCKVPFLLSISSMLMACVTTTKMVEKGQVNSKTSEKKVAIVPKEDSKSVASKATTTKKGPQKIVESDNKTLDGKLVLGAEEWVYVSGLQESFKARVDSGAHTSSLGIVDEVLFERDGHDWVKFKVEDGDKKSKEISLPVKRWVKIKQSNTSEPQRRPIVEAWVQVGSLKDKTDFTLADRKHLSFPILLGREFLKDVAVVDVGTTYKQGKPK</sequence>
<dbReference type="Proteomes" id="UP000002943">
    <property type="component" value="Unassembled WGS sequence"/>
</dbReference>
<keyword evidence="3" id="KW-1185">Reference proteome</keyword>